<dbReference type="RefSeq" id="WP_229338059.1">
    <property type="nucleotide sequence ID" value="NZ_JAJBZG010000001.1"/>
</dbReference>
<keyword evidence="2" id="KW-1185">Reference proteome</keyword>
<sequence>MLTQQDYILNTEEEYQQIKSVKELVQNIHESGTFFNLSLKTLELIRRFNNLYIQVFETEDENPGILNQLVIISKNLEAELIREN</sequence>
<evidence type="ECO:0000313" key="2">
    <source>
        <dbReference type="Proteomes" id="UP001139414"/>
    </source>
</evidence>
<organism evidence="1 2">
    <name type="scientific">Christiangramia sediminis</name>
    <dbReference type="NCBI Taxonomy" id="2881336"/>
    <lineage>
        <taxon>Bacteria</taxon>
        <taxon>Pseudomonadati</taxon>
        <taxon>Bacteroidota</taxon>
        <taxon>Flavobacteriia</taxon>
        <taxon>Flavobacteriales</taxon>
        <taxon>Flavobacteriaceae</taxon>
        <taxon>Christiangramia</taxon>
    </lineage>
</organism>
<reference evidence="1" key="1">
    <citation type="submission" date="2021-10" db="EMBL/GenBank/DDBJ databases">
        <title>Gramella sp. ASW11-100T, isolated from marine sediment.</title>
        <authorList>
            <person name="Xia C."/>
        </authorList>
    </citation>
    <scope>NUCLEOTIDE SEQUENCE</scope>
    <source>
        <strain evidence="1">ASW11-100</strain>
    </source>
</reference>
<evidence type="ECO:0000313" key="1">
    <source>
        <dbReference type="EMBL" id="MCB7480270.1"/>
    </source>
</evidence>
<accession>A0A9X1LH59</accession>
<comment type="caution">
    <text evidence="1">The sequence shown here is derived from an EMBL/GenBank/DDBJ whole genome shotgun (WGS) entry which is preliminary data.</text>
</comment>
<protein>
    <submittedName>
        <fullName evidence="1">Uncharacterized protein</fullName>
    </submittedName>
</protein>
<dbReference type="EMBL" id="JAJBZG010000001">
    <property type="protein sequence ID" value="MCB7480270.1"/>
    <property type="molecule type" value="Genomic_DNA"/>
</dbReference>
<proteinExistence type="predicted"/>
<gene>
    <name evidence="1" type="ORF">LGQ90_03240</name>
</gene>
<dbReference type="Proteomes" id="UP001139414">
    <property type="component" value="Unassembled WGS sequence"/>
</dbReference>
<name>A0A9X1LH59_9FLAO</name>
<dbReference type="AlphaFoldDB" id="A0A9X1LH59"/>